<dbReference type="InterPro" id="IPR011006">
    <property type="entry name" value="CheY-like_superfamily"/>
</dbReference>
<dbReference type="SUPFAM" id="SSF52172">
    <property type="entry name" value="CheY-like"/>
    <property type="match status" value="1"/>
</dbReference>
<protein>
    <submittedName>
        <fullName evidence="1">Acetoacetate metabolism regulatory protein AtoC</fullName>
    </submittedName>
</protein>
<dbReference type="InterPro" id="IPR009057">
    <property type="entry name" value="Homeodomain-like_sf"/>
</dbReference>
<comment type="caution">
    <text evidence="1">The sequence shown here is derived from an EMBL/GenBank/DDBJ whole genome shotgun (WGS) entry which is preliminary data.</text>
</comment>
<dbReference type="Gene3D" id="1.10.10.60">
    <property type="entry name" value="Homeodomain-like"/>
    <property type="match status" value="1"/>
</dbReference>
<dbReference type="EMBL" id="MLJW01000271">
    <property type="protein sequence ID" value="OIQ91063.1"/>
    <property type="molecule type" value="Genomic_DNA"/>
</dbReference>
<name>A0A1J5RGF2_9ZZZZ</name>
<gene>
    <name evidence="1" type="ORF">GALL_270290</name>
</gene>
<dbReference type="SUPFAM" id="SSF46689">
    <property type="entry name" value="Homeodomain-like"/>
    <property type="match status" value="1"/>
</dbReference>
<sequence length="180" mass="19013">MTPRIRVMVGDGELRRRLLEWLRGQGYGAVADQAAGAVSPVDLAVLDAGLAEAAALGAALAGTCPLIVLSQSATAAPLQGAAAVLRQPVDFDELALAVARTLELAALRRENQQLHQRLAATPVIFQAEPSLEAIKRDYLRYLLAKYGGHRGKVARILGISERNTYRLIGKFGFGEGGGAG</sequence>
<dbReference type="AlphaFoldDB" id="A0A1J5RGF2"/>
<evidence type="ECO:0000313" key="1">
    <source>
        <dbReference type="EMBL" id="OIQ91063.1"/>
    </source>
</evidence>
<reference evidence="1" key="1">
    <citation type="submission" date="2016-10" db="EMBL/GenBank/DDBJ databases">
        <title>Sequence of Gallionella enrichment culture.</title>
        <authorList>
            <person name="Poehlein A."/>
            <person name="Muehling M."/>
            <person name="Daniel R."/>
        </authorList>
    </citation>
    <scope>NUCLEOTIDE SEQUENCE</scope>
</reference>
<organism evidence="1">
    <name type="scientific">mine drainage metagenome</name>
    <dbReference type="NCBI Taxonomy" id="410659"/>
    <lineage>
        <taxon>unclassified sequences</taxon>
        <taxon>metagenomes</taxon>
        <taxon>ecological metagenomes</taxon>
    </lineage>
</organism>
<accession>A0A1J5RGF2</accession>
<proteinExistence type="predicted"/>